<proteinExistence type="predicted"/>
<gene>
    <name evidence="1" type="ORF">P7D39_13835</name>
</gene>
<dbReference type="GeneID" id="86909150"/>
<sequence>MRENGYEVDANKVIEHLLKRLSQVELENATLNAALGQLSDSKDSKVGEGE</sequence>
<dbReference type="Proteomes" id="UP001256547">
    <property type="component" value="Unassembled WGS sequence"/>
</dbReference>
<name>A0ABU3ET82_9ENTE</name>
<evidence type="ECO:0008006" key="3">
    <source>
        <dbReference type="Google" id="ProtNLM"/>
    </source>
</evidence>
<reference evidence="1 2" key="1">
    <citation type="submission" date="2023-03" db="EMBL/GenBank/DDBJ databases">
        <authorList>
            <person name="Shen W."/>
            <person name="Cai J."/>
        </authorList>
    </citation>
    <scope>NUCLEOTIDE SEQUENCE [LARGE SCALE GENOMIC DNA]</scope>
    <source>
        <strain evidence="1 2">P72-2</strain>
    </source>
</reference>
<dbReference type="RefSeq" id="WP_311804961.1">
    <property type="nucleotide sequence ID" value="NZ_JARPYR010000054.1"/>
</dbReference>
<protein>
    <recommendedName>
        <fullName evidence="3">Transposase</fullName>
    </recommendedName>
</protein>
<dbReference type="EMBL" id="JARPYR010000054">
    <property type="protein sequence ID" value="MDT2598076.1"/>
    <property type="molecule type" value="Genomic_DNA"/>
</dbReference>
<accession>A0ABU3ET82</accession>
<comment type="caution">
    <text evidence="1">The sequence shown here is derived from an EMBL/GenBank/DDBJ whole genome shotgun (WGS) entry which is preliminary data.</text>
</comment>
<keyword evidence="2" id="KW-1185">Reference proteome</keyword>
<organism evidence="1 2">
    <name type="scientific">Enterococcus dongliensis</name>
    <dbReference type="NCBI Taxonomy" id="2559925"/>
    <lineage>
        <taxon>Bacteria</taxon>
        <taxon>Bacillati</taxon>
        <taxon>Bacillota</taxon>
        <taxon>Bacilli</taxon>
        <taxon>Lactobacillales</taxon>
        <taxon>Enterococcaceae</taxon>
        <taxon>Enterococcus</taxon>
    </lineage>
</organism>
<evidence type="ECO:0000313" key="1">
    <source>
        <dbReference type="EMBL" id="MDT2598076.1"/>
    </source>
</evidence>
<evidence type="ECO:0000313" key="2">
    <source>
        <dbReference type="Proteomes" id="UP001256547"/>
    </source>
</evidence>